<keyword evidence="1" id="KW-0614">Plasmid</keyword>
<dbReference type="Proteomes" id="UP001221519">
    <property type="component" value="Plasmid unnamed2"/>
</dbReference>
<dbReference type="Proteomes" id="UP001220962">
    <property type="component" value="Plasmid unnamed1"/>
</dbReference>
<sequence length="113" mass="13447">MTTRKKLEGNGLWESSRMMLPEHKEVIIRQQVEENKKTKPILDSQEVELIQLALAESLHQHRRINLQLYDEYKDIHLSGFVVLINAYKREFKFVTNRDEWHWVSVQDIVSVSS</sequence>
<evidence type="ECO:0000313" key="2">
    <source>
        <dbReference type="EMBL" id="WDI05411.1"/>
    </source>
</evidence>
<dbReference type="RefSeq" id="WP_090727313.1">
    <property type="nucleotide sequence ID" value="NZ_CP118102.1"/>
</dbReference>
<name>A0AAX3N6U7_9BACL</name>
<dbReference type="PANTHER" id="PTHR40051">
    <property type="entry name" value="IG HYPOTHETICAL 15966"/>
    <property type="match status" value="1"/>
</dbReference>
<proteinExistence type="predicted"/>
<protein>
    <submittedName>
        <fullName evidence="1">YolD-like family protein</fullName>
    </submittedName>
</protein>
<dbReference type="EMBL" id="CP118102">
    <property type="protein sequence ID" value="WDH85445.1"/>
    <property type="molecule type" value="Genomic_DNA"/>
</dbReference>
<evidence type="ECO:0000313" key="1">
    <source>
        <dbReference type="EMBL" id="WDH85445.1"/>
    </source>
</evidence>
<accession>A0AAX3N6U7</accession>
<evidence type="ECO:0000313" key="3">
    <source>
        <dbReference type="Proteomes" id="UP001220962"/>
    </source>
</evidence>
<dbReference type="EMBL" id="CP118110">
    <property type="protein sequence ID" value="WDI05411.1"/>
    <property type="molecule type" value="Genomic_DNA"/>
</dbReference>
<dbReference type="InterPro" id="IPR014962">
    <property type="entry name" value="YolD"/>
</dbReference>
<evidence type="ECO:0000313" key="4">
    <source>
        <dbReference type="Proteomes" id="UP001221519"/>
    </source>
</evidence>
<dbReference type="PANTHER" id="PTHR40051:SF1">
    <property type="entry name" value="YOLD-LIKE FAMILY PROTEIN"/>
    <property type="match status" value="1"/>
</dbReference>
<geneLocation type="plasmid" evidence="2 4">
    <name>unnamed2</name>
</geneLocation>
<dbReference type="Pfam" id="PF08863">
    <property type="entry name" value="YolD"/>
    <property type="match status" value="1"/>
</dbReference>
<reference evidence="1 4" key="1">
    <citation type="submission" date="2023-02" db="EMBL/GenBank/DDBJ databases">
        <title>Pathogen: clinical or host-associated sample.</title>
        <authorList>
            <person name="Hergert J."/>
            <person name="Casey R."/>
            <person name="Wagner J."/>
            <person name="Young E.L."/>
            <person name="Oakeson K.F."/>
        </authorList>
    </citation>
    <scope>NUCLEOTIDE SEQUENCE</scope>
    <source>
        <strain evidence="2 4">2022CK-00829</strain>
        <strain evidence="1">2022CK-00830</strain>
        <plasmid evidence="1">unnamed1</plasmid>
        <plasmid evidence="2 4">unnamed2</plasmid>
    </source>
</reference>
<organism evidence="1 3">
    <name type="scientific">Paenibacillus urinalis</name>
    <dbReference type="NCBI Taxonomy" id="521520"/>
    <lineage>
        <taxon>Bacteria</taxon>
        <taxon>Bacillati</taxon>
        <taxon>Bacillota</taxon>
        <taxon>Bacilli</taxon>
        <taxon>Bacillales</taxon>
        <taxon>Paenibacillaceae</taxon>
        <taxon>Paenibacillus</taxon>
    </lineage>
</organism>
<dbReference type="AlphaFoldDB" id="A0AAX3N6U7"/>
<gene>
    <name evidence="1" type="ORF">PUW23_25755</name>
    <name evidence="2" type="ORF">PUW25_26830</name>
</gene>
<keyword evidence="4" id="KW-1185">Reference proteome</keyword>
<geneLocation type="plasmid" evidence="1 3">
    <name>unnamed1</name>
</geneLocation>